<comment type="caution">
    <text evidence="1">The sequence shown here is derived from an EMBL/GenBank/DDBJ whole genome shotgun (WGS) entry which is preliminary data.</text>
</comment>
<reference evidence="1 2" key="1">
    <citation type="submission" date="2019-08" db="EMBL/GenBank/DDBJ databases">
        <title>In-depth cultivation of the pig gut microbiome towards novel bacterial diversity and tailored functional studies.</title>
        <authorList>
            <person name="Wylensek D."/>
            <person name="Hitch T.C.A."/>
            <person name="Clavel T."/>
        </authorList>
    </citation>
    <scope>NUCLEOTIDE SEQUENCE [LARGE SCALE GENOMIC DNA]</scope>
    <source>
        <strain evidence="1 2">WCA-693-APC-MOT-I</strain>
    </source>
</reference>
<protein>
    <submittedName>
        <fullName evidence="1">Uncharacterized protein</fullName>
    </submittedName>
</protein>
<keyword evidence="2" id="KW-1185">Reference proteome</keyword>
<organism evidence="1 2">
    <name type="scientific">Velocimicrobium porci</name>
    <dbReference type="NCBI Taxonomy" id="2606634"/>
    <lineage>
        <taxon>Bacteria</taxon>
        <taxon>Bacillati</taxon>
        <taxon>Bacillota</taxon>
        <taxon>Clostridia</taxon>
        <taxon>Lachnospirales</taxon>
        <taxon>Lachnospiraceae</taxon>
        <taxon>Velocimicrobium</taxon>
    </lineage>
</organism>
<dbReference type="Gene3D" id="1.10.10.10">
    <property type="entry name" value="Winged helix-like DNA-binding domain superfamily/Winged helix DNA-binding domain"/>
    <property type="match status" value="1"/>
</dbReference>
<dbReference type="Proteomes" id="UP000482209">
    <property type="component" value="Unassembled WGS sequence"/>
</dbReference>
<dbReference type="InterPro" id="IPR036388">
    <property type="entry name" value="WH-like_DNA-bd_sf"/>
</dbReference>
<proteinExistence type="predicted"/>
<dbReference type="AlphaFoldDB" id="A0A6L5XYI8"/>
<gene>
    <name evidence="1" type="ORF">FYJ58_07335</name>
</gene>
<accession>A0A6L5XYI8</accession>
<dbReference type="EMBL" id="VUMT01000009">
    <property type="protein sequence ID" value="MSS63689.1"/>
    <property type="molecule type" value="Genomic_DNA"/>
</dbReference>
<sequence length="88" mass="9858">MELSRCSYTILGILKKRNATDKVHALTISEISSFEKVSKHNTIHKKVKEMQVKGLIEEGVKAGRAKTYFATTKALEILPVKKEGNENV</sequence>
<dbReference type="RefSeq" id="WP_154519101.1">
    <property type="nucleotide sequence ID" value="NZ_VUMT01000009.1"/>
</dbReference>
<evidence type="ECO:0000313" key="2">
    <source>
        <dbReference type="Proteomes" id="UP000482209"/>
    </source>
</evidence>
<evidence type="ECO:0000313" key="1">
    <source>
        <dbReference type="EMBL" id="MSS63689.1"/>
    </source>
</evidence>
<name>A0A6L5XYI8_9FIRM</name>